<organism evidence="7 8">
    <name type="scientific">Virgibacillus salarius</name>
    <dbReference type="NCBI Taxonomy" id="447199"/>
    <lineage>
        <taxon>Bacteria</taxon>
        <taxon>Bacillati</taxon>
        <taxon>Bacillota</taxon>
        <taxon>Bacilli</taxon>
        <taxon>Bacillales</taxon>
        <taxon>Bacillaceae</taxon>
        <taxon>Virgibacillus</taxon>
    </lineage>
</organism>
<evidence type="ECO:0000256" key="1">
    <source>
        <dbReference type="ARBA" id="ARBA00004141"/>
    </source>
</evidence>
<evidence type="ECO:0000259" key="6">
    <source>
        <dbReference type="Pfam" id="PF07291"/>
    </source>
</evidence>
<keyword evidence="8" id="KW-1185">Reference proteome</keyword>
<dbReference type="Proteomes" id="UP000675284">
    <property type="component" value="Unassembled WGS sequence"/>
</dbReference>
<keyword evidence="2 5" id="KW-0812">Transmembrane</keyword>
<comment type="subcellular location">
    <subcellularLocation>
        <location evidence="1">Membrane</location>
        <topology evidence="1">Multi-pass membrane protein</topology>
    </subcellularLocation>
</comment>
<dbReference type="EMBL" id="JAGSOT010000021">
    <property type="protein sequence ID" value="MBR7796081.1"/>
    <property type="molecule type" value="Genomic_DNA"/>
</dbReference>
<sequence>MGDFFISIGSYLISIIFIASFIDKITNWKIFKVKVEEYRIIPNRLIKPLSTIFMATDAYIGFMFLLKEIGLLNILLLVFILIVYTTAILINLFRGNIYISCGCGGVLESDKLSTLLVYRNIVLIILGISLLKMNDFLNINSDSYIVLPFLVSIAILLLYGVAKVFIEHNIMIRKLRARLVYFEE</sequence>
<dbReference type="RefSeq" id="WP_166530262.1">
    <property type="nucleotide sequence ID" value="NZ_JAGSOT010000021.1"/>
</dbReference>
<keyword evidence="3 5" id="KW-1133">Transmembrane helix</keyword>
<protein>
    <recommendedName>
        <fullName evidence="6">Methylamine utilisation protein MauE domain-containing protein</fullName>
    </recommendedName>
</protein>
<proteinExistence type="predicted"/>
<dbReference type="GO" id="GO:0016020">
    <property type="term" value="C:membrane"/>
    <property type="evidence" value="ECO:0007669"/>
    <property type="project" value="UniProtKB-SubCell"/>
</dbReference>
<feature type="domain" description="Methylamine utilisation protein MauE" evidence="6">
    <location>
        <begin position="4"/>
        <end position="131"/>
    </location>
</feature>
<evidence type="ECO:0000313" key="8">
    <source>
        <dbReference type="Proteomes" id="UP000675284"/>
    </source>
</evidence>
<dbReference type="GO" id="GO:0030416">
    <property type="term" value="P:methylamine metabolic process"/>
    <property type="evidence" value="ECO:0007669"/>
    <property type="project" value="InterPro"/>
</dbReference>
<evidence type="ECO:0000256" key="5">
    <source>
        <dbReference type="SAM" id="Phobius"/>
    </source>
</evidence>
<evidence type="ECO:0000256" key="4">
    <source>
        <dbReference type="ARBA" id="ARBA00023136"/>
    </source>
</evidence>
<evidence type="ECO:0000256" key="2">
    <source>
        <dbReference type="ARBA" id="ARBA00022692"/>
    </source>
</evidence>
<feature type="transmembrane region" description="Helical" evidence="5">
    <location>
        <begin position="114"/>
        <end position="133"/>
    </location>
</feature>
<dbReference type="AlphaFoldDB" id="A0A941IB56"/>
<feature type="transmembrane region" description="Helical" evidence="5">
    <location>
        <begin position="71"/>
        <end position="93"/>
    </location>
</feature>
<accession>A0A941IB56</accession>
<feature type="transmembrane region" description="Helical" evidence="5">
    <location>
        <begin position="45"/>
        <end position="65"/>
    </location>
</feature>
<evidence type="ECO:0000313" key="7">
    <source>
        <dbReference type="EMBL" id="MBR7796081.1"/>
    </source>
</evidence>
<comment type="caution">
    <text evidence="7">The sequence shown here is derived from an EMBL/GenBank/DDBJ whole genome shotgun (WGS) entry which is preliminary data.</text>
</comment>
<dbReference type="Pfam" id="PF07291">
    <property type="entry name" value="MauE"/>
    <property type="match status" value="1"/>
</dbReference>
<name>A0A941IB56_9BACI</name>
<dbReference type="InterPro" id="IPR009908">
    <property type="entry name" value="Methylamine_util_MauE"/>
</dbReference>
<feature type="transmembrane region" description="Helical" evidence="5">
    <location>
        <begin position="145"/>
        <end position="166"/>
    </location>
</feature>
<reference evidence="7" key="1">
    <citation type="submission" date="2021-04" db="EMBL/GenBank/DDBJ databases">
        <title>Isolation and polyphasic classification of algal microorganism.</title>
        <authorList>
            <person name="Wang S."/>
        </authorList>
    </citation>
    <scope>NUCLEOTIDE SEQUENCE</scope>
    <source>
        <strain evidence="7">720a</strain>
    </source>
</reference>
<evidence type="ECO:0000256" key="3">
    <source>
        <dbReference type="ARBA" id="ARBA00022989"/>
    </source>
</evidence>
<feature type="transmembrane region" description="Helical" evidence="5">
    <location>
        <begin position="6"/>
        <end position="25"/>
    </location>
</feature>
<gene>
    <name evidence="7" type="ORF">KCX74_08505</name>
</gene>
<keyword evidence="4 5" id="KW-0472">Membrane</keyword>